<accession>A0A117MRE0</accession>
<reference evidence="2" key="1">
    <citation type="submission" date="2015-10" db="EMBL/GenBank/DDBJ databases">
        <authorList>
            <person name="Ju K.-S."/>
            <person name="Doroghazi J.R."/>
            <person name="Metcalf W.W."/>
        </authorList>
    </citation>
    <scope>NUCLEOTIDE SEQUENCE [LARGE SCALE GENOMIC DNA]</scope>
    <source>
        <strain evidence="2">NRRL 3151</strain>
    </source>
</reference>
<sequence length="82" mass="8975">MAEEVESGESMHLFHSVSFTSLSLPGFSRAAKPPMRSASAVVAGQAAAICHRARRWRVLPVRPYPAWLDSARVVERQVGRSA</sequence>
<dbReference type="Proteomes" id="UP000053923">
    <property type="component" value="Unassembled WGS sequence"/>
</dbReference>
<gene>
    <name evidence="1" type="ORF">ADL12_25095</name>
</gene>
<evidence type="ECO:0000313" key="2">
    <source>
        <dbReference type="Proteomes" id="UP000053923"/>
    </source>
</evidence>
<evidence type="ECO:0000313" key="1">
    <source>
        <dbReference type="EMBL" id="KUL31614.1"/>
    </source>
</evidence>
<comment type="caution">
    <text evidence="1">The sequence shown here is derived from an EMBL/GenBank/DDBJ whole genome shotgun (WGS) entry which is preliminary data.</text>
</comment>
<organism evidence="1 2">
    <name type="scientific">Streptomyces regalis</name>
    <dbReference type="NCBI Taxonomy" id="68262"/>
    <lineage>
        <taxon>Bacteria</taxon>
        <taxon>Bacillati</taxon>
        <taxon>Actinomycetota</taxon>
        <taxon>Actinomycetes</taxon>
        <taxon>Kitasatosporales</taxon>
        <taxon>Streptomycetaceae</taxon>
        <taxon>Streptomyces</taxon>
    </lineage>
</organism>
<keyword evidence="2" id="KW-1185">Reference proteome</keyword>
<dbReference type="EMBL" id="LLZG01000254">
    <property type="protein sequence ID" value="KUL31614.1"/>
    <property type="molecule type" value="Genomic_DNA"/>
</dbReference>
<protein>
    <submittedName>
        <fullName evidence="1">Uncharacterized protein</fullName>
    </submittedName>
</protein>
<dbReference type="AlphaFoldDB" id="A0A117MRE0"/>
<proteinExistence type="predicted"/>
<name>A0A117MRE0_9ACTN</name>